<evidence type="ECO:0000313" key="1">
    <source>
        <dbReference type="EMBL" id="MED6195743.1"/>
    </source>
</evidence>
<name>A0ABU6XGH2_9FABA</name>
<comment type="caution">
    <text evidence="1">The sequence shown here is derived from an EMBL/GenBank/DDBJ whole genome shotgun (WGS) entry which is preliminary data.</text>
</comment>
<accession>A0ABU6XGH2</accession>
<gene>
    <name evidence="1" type="ORF">PIB30_040922</name>
</gene>
<protein>
    <submittedName>
        <fullName evidence="1">Uncharacterized protein</fullName>
    </submittedName>
</protein>
<evidence type="ECO:0000313" key="2">
    <source>
        <dbReference type="Proteomes" id="UP001341840"/>
    </source>
</evidence>
<keyword evidence="2" id="KW-1185">Reference proteome</keyword>
<dbReference type="EMBL" id="JASCZI010211672">
    <property type="protein sequence ID" value="MED6195743.1"/>
    <property type="molecule type" value="Genomic_DNA"/>
</dbReference>
<dbReference type="Proteomes" id="UP001341840">
    <property type="component" value="Unassembled WGS sequence"/>
</dbReference>
<reference evidence="1 2" key="1">
    <citation type="journal article" date="2023" name="Plants (Basel)">
        <title>Bridging the Gap: Combining Genomics and Transcriptomics Approaches to Understand Stylosanthes scabra, an Orphan Legume from the Brazilian Caatinga.</title>
        <authorList>
            <person name="Ferreira-Neto J.R.C."/>
            <person name="da Silva M.D."/>
            <person name="Binneck E."/>
            <person name="de Melo N.F."/>
            <person name="da Silva R.H."/>
            <person name="de Melo A.L.T.M."/>
            <person name="Pandolfi V."/>
            <person name="Bustamante F.O."/>
            <person name="Brasileiro-Vidal A.C."/>
            <person name="Benko-Iseppon A.M."/>
        </authorList>
    </citation>
    <scope>NUCLEOTIDE SEQUENCE [LARGE SCALE GENOMIC DNA]</scope>
    <source>
        <tissue evidence="1">Leaves</tissue>
    </source>
</reference>
<proteinExistence type="predicted"/>
<sequence length="186" mass="20538">MTEIGSFGPWYGKNDIYTCRNLSYSTTITVSSSLAAVVSYLSPSCLLPFSLPSLPCFKAAAPAASDAGESGTSCASRKCCRHRKVSDHDSARRSGRRKQTHLADLDMQVKTGIAHVIRELLHINVGNGIEEAELGRDSTLYMENHTYNVEAKSSTFKNVSPAIFDHDRIKRIEYYGVQLGMDKNTR</sequence>
<organism evidence="1 2">
    <name type="scientific">Stylosanthes scabra</name>
    <dbReference type="NCBI Taxonomy" id="79078"/>
    <lineage>
        <taxon>Eukaryota</taxon>
        <taxon>Viridiplantae</taxon>
        <taxon>Streptophyta</taxon>
        <taxon>Embryophyta</taxon>
        <taxon>Tracheophyta</taxon>
        <taxon>Spermatophyta</taxon>
        <taxon>Magnoliopsida</taxon>
        <taxon>eudicotyledons</taxon>
        <taxon>Gunneridae</taxon>
        <taxon>Pentapetalae</taxon>
        <taxon>rosids</taxon>
        <taxon>fabids</taxon>
        <taxon>Fabales</taxon>
        <taxon>Fabaceae</taxon>
        <taxon>Papilionoideae</taxon>
        <taxon>50 kb inversion clade</taxon>
        <taxon>dalbergioids sensu lato</taxon>
        <taxon>Dalbergieae</taxon>
        <taxon>Pterocarpus clade</taxon>
        <taxon>Stylosanthes</taxon>
    </lineage>
</organism>